<dbReference type="EMBL" id="FN594951">
    <property type="protein sequence ID" value="CCB43694.1"/>
    <property type="molecule type" value="Genomic_DNA"/>
</dbReference>
<sequence>MLRDNISWEAISDKLRTRISSGCCLKWSGELCRKRWNQMIRHIGHYKNKSFAEQVELLSQRYCPDLLEAREAYDAKVPVC</sequence>
<reference evidence="2" key="1">
    <citation type="journal article" date="2007" name="Nature">
        <title>The grapevine genome sequence suggests ancestral hexaploidization in major angiosperm phyla.</title>
        <authorList>
            <consortium name="The French-Italian Public Consortium for Grapevine Genome Characterization."/>
            <person name="Jaillon O."/>
            <person name="Aury J.-M."/>
            <person name="Noel B."/>
            <person name="Policriti A."/>
            <person name="Clepet C."/>
            <person name="Casagrande A."/>
            <person name="Choisne N."/>
            <person name="Aubourg S."/>
            <person name="Vitulo N."/>
            <person name="Jubin C."/>
            <person name="Vezzi A."/>
            <person name="Legeai F."/>
            <person name="Hugueney P."/>
            <person name="Dasilva C."/>
            <person name="Horner D."/>
            <person name="Mica E."/>
            <person name="Jublot D."/>
            <person name="Poulain J."/>
            <person name="Bruyere C."/>
            <person name="Billault A."/>
            <person name="Segurens B."/>
            <person name="Gouyvenoux M."/>
            <person name="Ugarte E."/>
            <person name="Cattonaro F."/>
            <person name="Anthouard V."/>
            <person name="Vico V."/>
            <person name="Del Fabbro C."/>
            <person name="Alaux M."/>
            <person name="Di Gaspero G."/>
            <person name="Dumas V."/>
            <person name="Felice N."/>
            <person name="Paillard S."/>
            <person name="Juman I."/>
            <person name="Moroldo M."/>
            <person name="Scalabrin S."/>
            <person name="Canaguier A."/>
            <person name="Le Clainche I."/>
            <person name="Malacrida G."/>
            <person name="Durand E."/>
            <person name="Pesole G."/>
            <person name="Laucou V."/>
            <person name="Chatelet P."/>
            <person name="Merdinoglu D."/>
            <person name="Delledonne M."/>
            <person name="Pezzotti M."/>
            <person name="Lecharny A."/>
            <person name="Scarpelli C."/>
            <person name="Artiguenave F."/>
            <person name="Pe M.E."/>
            <person name="Valle G."/>
            <person name="Morgante M."/>
            <person name="Caboche M."/>
            <person name="Adam-Blondon A.-F."/>
            <person name="Weissenbach J."/>
            <person name="Quetier F."/>
            <person name="Wincker P."/>
        </authorList>
    </citation>
    <scope>NUCLEOTIDE SEQUENCE [LARGE SCALE GENOMIC DNA]</scope>
    <source>
        <strain evidence="2">cv. Pinot noir / PN40024</strain>
    </source>
</reference>
<dbReference type="HOGENOM" id="CLU_2594695_0_0_1"/>
<dbReference type="eggNOG" id="KOG0051">
    <property type="taxonomic scope" value="Eukaryota"/>
</dbReference>
<dbReference type="STRING" id="29760.F6GU30"/>
<proteinExistence type="predicted"/>
<organism evidence="1 2">
    <name type="scientific">Vitis vinifera</name>
    <name type="common">Grape</name>
    <dbReference type="NCBI Taxonomy" id="29760"/>
    <lineage>
        <taxon>Eukaryota</taxon>
        <taxon>Viridiplantae</taxon>
        <taxon>Streptophyta</taxon>
        <taxon>Embryophyta</taxon>
        <taxon>Tracheophyta</taxon>
        <taxon>Spermatophyta</taxon>
        <taxon>Magnoliopsida</taxon>
        <taxon>eudicotyledons</taxon>
        <taxon>Gunneridae</taxon>
        <taxon>Pentapetalae</taxon>
        <taxon>rosids</taxon>
        <taxon>Vitales</taxon>
        <taxon>Vitaceae</taxon>
        <taxon>Viteae</taxon>
        <taxon>Vitis</taxon>
    </lineage>
</organism>
<evidence type="ECO:0008006" key="3">
    <source>
        <dbReference type="Google" id="ProtNLM"/>
    </source>
</evidence>
<protein>
    <recommendedName>
        <fullName evidence="3">Myb-like domain-containing protein</fullName>
    </recommendedName>
</protein>
<gene>
    <name evidence="1" type="ordered locus">VIT_06s0004g02460</name>
</gene>
<keyword evidence="2" id="KW-1185">Reference proteome</keyword>
<dbReference type="PANTHER" id="PTHR47430">
    <property type="entry name" value="GB|AAC33480.1"/>
    <property type="match status" value="1"/>
</dbReference>
<accession>F6GU30</accession>
<evidence type="ECO:0000313" key="1">
    <source>
        <dbReference type="EMBL" id="CCB43694.1"/>
    </source>
</evidence>
<dbReference type="AlphaFoldDB" id="F6GU30"/>
<dbReference type="Proteomes" id="UP000009183">
    <property type="component" value="Chromosome 6"/>
</dbReference>
<evidence type="ECO:0000313" key="2">
    <source>
        <dbReference type="Proteomes" id="UP000009183"/>
    </source>
</evidence>
<name>F6GU30_VITVI</name>
<dbReference type="PaxDb" id="29760-VIT_06s0004g02460.t01"/>
<dbReference type="PANTHER" id="PTHR47430:SF4">
    <property type="entry name" value="GB|AAC33480.1"/>
    <property type="match status" value="1"/>
</dbReference>
<dbReference type="InParanoid" id="F6GU30"/>